<evidence type="ECO:0000259" key="1">
    <source>
        <dbReference type="Pfam" id="PF01609"/>
    </source>
</evidence>
<gene>
    <name evidence="3" type="ORF">NDI38_27540</name>
</gene>
<feature type="domain" description="Insertion element IS402-like" evidence="2">
    <location>
        <begin position="9"/>
        <end position="82"/>
    </location>
</feature>
<reference evidence="3 4" key="1">
    <citation type="submission" date="2022-04" db="EMBL/GenBank/DDBJ databases">
        <title>Positive selection, recombination, and allopatry shape intraspecific diversity of widespread and dominant cyanobacteria.</title>
        <authorList>
            <person name="Wei J."/>
            <person name="Shu W."/>
            <person name="Hu C."/>
        </authorList>
    </citation>
    <scope>NUCLEOTIDE SEQUENCE [LARGE SCALE GENOMIC DNA]</scope>
    <source>
        <strain evidence="3 4">AS-A4</strain>
    </source>
</reference>
<dbReference type="RefSeq" id="WP_190452659.1">
    <property type="nucleotide sequence ID" value="NZ_JAMPLM010000054.1"/>
</dbReference>
<dbReference type="Pfam" id="PF01609">
    <property type="entry name" value="DDE_Tnp_1"/>
    <property type="match status" value="1"/>
</dbReference>
<accession>A0ABV0KSC6</accession>
<dbReference type="PANTHER" id="PTHR30007:SF0">
    <property type="entry name" value="TRANSPOSASE"/>
    <property type="match status" value="1"/>
</dbReference>
<name>A0ABV0KSC6_9CYAN</name>
<comment type="caution">
    <text evidence="3">The sequence shown here is derived from an EMBL/GenBank/DDBJ whole genome shotgun (WGS) entry which is preliminary data.</text>
</comment>
<proteinExistence type="predicted"/>
<dbReference type="InterPro" id="IPR002559">
    <property type="entry name" value="Transposase_11"/>
</dbReference>
<keyword evidence="4" id="KW-1185">Reference proteome</keyword>
<dbReference type="EMBL" id="JAMPLM010000054">
    <property type="protein sequence ID" value="MEP1062134.1"/>
    <property type="molecule type" value="Genomic_DNA"/>
</dbReference>
<dbReference type="Pfam" id="PF13340">
    <property type="entry name" value="DUF4096"/>
    <property type="match status" value="1"/>
</dbReference>
<evidence type="ECO:0000259" key="2">
    <source>
        <dbReference type="Pfam" id="PF13340"/>
    </source>
</evidence>
<dbReference type="NCBIfam" id="NF033580">
    <property type="entry name" value="transpos_IS5_3"/>
    <property type="match status" value="1"/>
</dbReference>
<organism evidence="3 4">
    <name type="scientific">Stenomitos frigidus AS-A4</name>
    <dbReference type="NCBI Taxonomy" id="2933935"/>
    <lineage>
        <taxon>Bacteria</taxon>
        <taxon>Bacillati</taxon>
        <taxon>Cyanobacteriota</taxon>
        <taxon>Cyanophyceae</taxon>
        <taxon>Leptolyngbyales</taxon>
        <taxon>Leptolyngbyaceae</taxon>
        <taxon>Stenomitos</taxon>
    </lineage>
</organism>
<protein>
    <submittedName>
        <fullName evidence="3">IS5 family transposase</fullName>
    </submittedName>
</protein>
<evidence type="ECO:0000313" key="4">
    <source>
        <dbReference type="Proteomes" id="UP001476950"/>
    </source>
</evidence>
<feature type="domain" description="Transposase IS4-like" evidence="1">
    <location>
        <begin position="99"/>
        <end position="257"/>
    </location>
</feature>
<dbReference type="Proteomes" id="UP001476950">
    <property type="component" value="Unassembled WGS sequence"/>
</dbReference>
<dbReference type="InterPro" id="IPR025161">
    <property type="entry name" value="IS402-like_dom"/>
</dbReference>
<evidence type="ECO:0000313" key="3">
    <source>
        <dbReference type="EMBL" id="MEP1062134.1"/>
    </source>
</evidence>
<dbReference type="PANTHER" id="PTHR30007">
    <property type="entry name" value="PHP DOMAIN PROTEIN"/>
    <property type="match status" value="1"/>
</dbReference>
<sequence>MTLAYASELTLEQFELLESLLPPAANTGRLRSVNLMMVVPAILYVLVSGCAWRLLPCTYPPPSTVYYYFRKWRNDGSWKRIHDHLMQWVRVAEGRAPSPSAGSLDSQSVPTAVMVQQAVGYDVGKKTKGRKRFTLVDTLGLLLALKVVAASTPEREGAKQLLQQVHQERQRLPRLVRLWVDGGFAGEDFRHWVMGTFCLILETVLRPQATKGFILLPKRWVVERTYGWLHWCRRLNVDYERLPESSEAFIYIAMIRLMLRRLA</sequence>